<evidence type="ECO:0000313" key="7">
    <source>
        <dbReference type="EMBL" id="CAB4218574.1"/>
    </source>
</evidence>
<dbReference type="EMBL" id="LR797031">
    <property type="protein sequence ID" value="CAB4182982.1"/>
    <property type="molecule type" value="Genomic_DNA"/>
</dbReference>
<evidence type="ECO:0000313" key="8">
    <source>
        <dbReference type="EMBL" id="CAB5228371.1"/>
    </source>
</evidence>
<dbReference type="EMBL" id="LR796542">
    <property type="protein sequence ID" value="CAB4150379.1"/>
    <property type="molecule type" value="Genomic_DNA"/>
</dbReference>
<feature type="compositionally biased region" description="Polar residues" evidence="1">
    <location>
        <begin position="627"/>
        <end position="640"/>
    </location>
</feature>
<feature type="compositionally biased region" description="Pro residues" evidence="1">
    <location>
        <begin position="393"/>
        <end position="434"/>
    </location>
</feature>
<dbReference type="InterPro" id="IPR006528">
    <property type="entry name" value="Phage_head_morphogenesis_dom"/>
</dbReference>
<feature type="domain" description="Phage head morphogenesis" evidence="2">
    <location>
        <begin position="146"/>
        <end position="238"/>
    </location>
</feature>
<evidence type="ECO:0000313" key="6">
    <source>
        <dbReference type="EMBL" id="CAB4213583.1"/>
    </source>
</evidence>
<dbReference type="NCBIfam" id="TIGR01641">
    <property type="entry name" value="phageSPP1_gp7"/>
    <property type="match status" value="1"/>
</dbReference>
<evidence type="ECO:0000256" key="1">
    <source>
        <dbReference type="SAM" id="MobiDB-lite"/>
    </source>
</evidence>
<evidence type="ECO:0000313" key="3">
    <source>
        <dbReference type="EMBL" id="CAB4150379.1"/>
    </source>
</evidence>
<dbReference type="EMBL" id="LR797473">
    <property type="protein sequence ID" value="CAB4218574.1"/>
    <property type="molecule type" value="Genomic_DNA"/>
</dbReference>
<feature type="region of interest" description="Disordered" evidence="1">
    <location>
        <begin position="317"/>
        <end position="461"/>
    </location>
</feature>
<name>A0A6J5S366_9CAUD</name>
<feature type="compositionally biased region" description="Basic residues" evidence="1">
    <location>
        <begin position="383"/>
        <end position="392"/>
    </location>
</feature>
<dbReference type="Pfam" id="PF04233">
    <property type="entry name" value="Phage_Mu_F"/>
    <property type="match status" value="1"/>
</dbReference>
<organism evidence="5">
    <name type="scientific">uncultured Caudovirales phage</name>
    <dbReference type="NCBI Taxonomy" id="2100421"/>
    <lineage>
        <taxon>Viruses</taxon>
        <taxon>Duplodnaviria</taxon>
        <taxon>Heunggongvirae</taxon>
        <taxon>Uroviricota</taxon>
        <taxon>Caudoviricetes</taxon>
        <taxon>Peduoviridae</taxon>
        <taxon>Maltschvirus</taxon>
        <taxon>Maltschvirus maltsch</taxon>
    </lineage>
</organism>
<dbReference type="EMBL" id="LR797290">
    <property type="protein sequence ID" value="CAB4200067.1"/>
    <property type="molecule type" value="Genomic_DNA"/>
</dbReference>
<evidence type="ECO:0000313" key="5">
    <source>
        <dbReference type="EMBL" id="CAB4200067.1"/>
    </source>
</evidence>
<sequence>MKRLRGVYGDLNFVTKQEIQRLERKIKQQEDNGVPRTVVQEQTLLSLQQTIADIQKALTDIAPAAQSVIEEGREKIVRTANDGSSNVVTSLLPDGVETEAVFSRLNEGQVQALVASLDSGPLADTLASMPNNVGQSLAGFLTNNAVRQTNPRQLAREFYKRYQDVSRQRVEVIARTELIRSAREAQRDVYKQNDIVMGYERQAAQDGRVCLGCLVLSGKVYSKDEIMPSHPMCRCVMIPVVPDSAWFSANTSNPIPKFTAAGPQELMAGMTDDEIRSVFGPTRYQKYKAGEVTLDSLIGVNNNPKWGPQVTIKPLRDVDGSVTLPPDGPLHKPVRRPDLNKPKPNKPVPVPVPPVTPPAPKPKPPVAPPVVPPITPPTPPVPPKRKPGRPPKPKPPVTPPAPKPVPVPKPPKPPKPAPTPKPPKAPPAPKPPVVTQPTATGKPTPQSKRLRKATLGRQSAKNPYRFWDPNVNRYVIDGGKFMGDFRPKADAINLQVQKITQQGMADYRDYEDTKDAIRQEYAAGKITQEEFYRRNAEVRDNYLLRRDELDEKKKALKESFKSEVYQALKADTPFNSGPERITIRDTKGGQGNDAKIVSRNLKQYFEMVEDRPIRPCDIHAGPLPKGNSPNTGGWHTDSYGSRSESRIRAKWNVGEDPLFMAKQVAWHEITHHLHNNTDNARPRQGDAWSASVALWNDITAKWTPQKTWCGRAFAEFGTITRDYGGRIYDHEKAPRGEGLEMITTMSEALHDNPLEMFGEPSRERIAQFYVEYIL</sequence>
<dbReference type="EMBL" id="LR798387">
    <property type="protein sequence ID" value="CAB5228371.1"/>
    <property type="molecule type" value="Genomic_DNA"/>
</dbReference>
<gene>
    <name evidence="4" type="ORF">UFOVP1093_27</name>
    <name evidence="5" type="ORF">UFOVP1340_26</name>
    <name evidence="6" type="ORF">UFOVP1448_52</name>
    <name evidence="8" type="ORF">UFOVP1538_38</name>
    <name evidence="7" type="ORF">UFOVP1600_23</name>
    <name evidence="3" type="ORF">UFOVP569_24</name>
</gene>
<accession>A0A6J5S366</accession>
<evidence type="ECO:0000259" key="2">
    <source>
        <dbReference type="Pfam" id="PF04233"/>
    </source>
</evidence>
<feature type="compositionally biased region" description="Pro residues" evidence="1">
    <location>
        <begin position="345"/>
        <end position="382"/>
    </location>
</feature>
<dbReference type="EMBL" id="LR797396">
    <property type="protein sequence ID" value="CAB4213583.1"/>
    <property type="molecule type" value="Genomic_DNA"/>
</dbReference>
<proteinExistence type="predicted"/>
<protein>
    <submittedName>
        <fullName evidence="5">Phage head morphogenesis domain</fullName>
    </submittedName>
</protein>
<dbReference type="PRINTS" id="PR01217">
    <property type="entry name" value="PRICHEXTENSN"/>
</dbReference>
<reference evidence="5" key="1">
    <citation type="submission" date="2020-05" db="EMBL/GenBank/DDBJ databases">
        <authorList>
            <person name="Chiriac C."/>
            <person name="Salcher M."/>
            <person name="Ghai R."/>
            <person name="Kavagutti S V."/>
        </authorList>
    </citation>
    <scope>NUCLEOTIDE SEQUENCE</scope>
</reference>
<feature type="region of interest" description="Disordered" evidence="1">
    <location>
        <begin position="620"/>
        <end position="640"/>
    </location>
</feature>
<evidence type="ECO:0000313" key="4">
    <source>
        <dbReference type="EMBL" id="CAB4182982.1"/>
    </source>
</evidence>